<proteinExistence type="predicted"/>
<dbReference type="PATRIC" id="fig|740709.3.peg.324"/>
<accession>K2KFW2</accession>
<dbReference type="RefSeq" id="WP_008487300.1">
    <property type="nucleotide sequence ID" value="NZ_AMRG01000002.1"/>
</dbReference>
<dbReference type="PROSITE" id="PS51787">
    <property type="entry name" value="LON_N"/>
    <property type="match status" value="1"/>
</dbReference>
<comment type="caution">
    <text evidence="2">The sequence shown here is derived from an EMBL/GenBank/DDBJ whole genome shotgun (WGS) entry which is preliminary data.</text>
</comment>
<dbReference type="PANTHER" id="PTHR46732:SF8">
    <property type="entry name" value="ATP-DEPENDENT PROTEASE LA (LON) DOMAIN PROTEIN"/>
    <property type="match status" value="1"/>
</dbReference>
<reference evidence="2 3" key="1">
    <citation type="journal article" date="2012" name="J. Bacteriol.">
        <title>Genome Sequence of Idiomarina xiamenensis Type Strain 10-D-4.</title>
        <authorList>
            <person name="Lai Q."/>
            <person name="Wang L."/>
            <person name="Wang W."/>
            <person name="Shao Z."/>
        </authorList>
    </citation>
    <scope>NUCLEOTIDE SEQUENCE [LARGE SCALE GENOMIC DNA]</scope>
    <source>
        <strain evidence="2 3">10-D-4</strain>
    </source>
</reference>
<dbReference type="eggNOG" id="COG2802">
    <property type="taxonomic scope" value="Bacteria"/>
</dbReference>
<dbReference type="STRING" id="740709.A10D4_01612"/>
<evidence type="ECO:0000313" key="2">
    <source>
        <dbReference type="EMBL" id="EKE86898.1"/>
    </source>
</evidence>
<dbReference type="OrthoDB" id="8558970at2"/>
<organism evidence="2 3">
    <name type="scientific">Idiomarina xiamenensis 10-D-4</name>
    <dbReference type="NCBI Taxonomy" id="740709"/>
    <lineage>
        <taxon>Bacteria</taxon>
        <taxon>Pseudomonadati</taxon>
        <taxon>Pseudomonadota</taxon>
        <taxon>Gammaproteobacteria</taxon>
        <taxon>Alteromonadales</taxon>
        <taxon>Idiomarinaceae</taxon>
        <taxon>Idiomarina</taxon>
    </lineage>
</organism>
<name>K2KFW2_9GAMM</name>
<dbReference type="Gene3D" id="2.30.130.40">
    <property type="entry name" value="LON domain-like"/>
    <property type="match status" value="1"/>
</dbReference>
<dbReference type="InterPro" id="IPR046336">
    <property type="entry name" value="Lon_prtase_N_sf"/>
</dbReference>
<gene>
    <name evidence="2" type="ORF">A10D4_01612</name>
</gene>
<keyword evidence="3" id="KW-1185">Reference proteome</keyword>
<evidence type="ECO:0000259" key="1">
    <source>
        <dbReference type="PROSITE" id="PS51787"/>
    </source>
</evidence>
<evidence type="ECO:0000313" key="3">
    <source>
        <dbReference type="Proteomes" id="UP000014115"/>
    </source>
</evidence>
<dbReference type="InterPro" id="IPR003111">
    <property type="entry name" value="Lon_prtase_N"/>
</dbReference>
<feature type="domain" description="Lon N-terminal" evidence="1">
    <location>
        <begin position="1"/>
        <end position="192"/>
    </location>
</feature>
<dbReference type="EMBL" id="AMRG01000002">
    <property type="protein sequence ID" value="EKE86898.1"/>
    <property type="molecule type" value="Genomic_DNA"/>
</dbReference>
<dbReference type="Gene3D" id="1.10.4060.10">
    <property type="entry name" value="BPP1347 like domain"/>
    <property type="match status" value="1"/>
</dbReference>
<dbReference type="Pfam" id="PF02190">
    <property type="entry name" value="LON_substr_bdg"/>
    <property type="match status" value="1"/>
</dbReference>
<protein>
    <submittedName>
        <fullName evidence="2">Peptidase S16 lon domain-containing protein</fullName>
    </submittedName>
</protein>
<dbReference type="PANTHER" id="PTHR46732">
    <property type="entry name" value="ATP-DEPENDENT PROTEASE LA (LON) DOMAIN PROTEIN"/>
    <property type="match status" value="1"/>
</dbReference>
<dbReference type="Proteomes" id="UP000014115">
    <property type="component" value="Unassembled WGS sequence"/>
</dbReference>
<dbReference type="SUPFAM" id="SSF88697">
    <property type="entry name" value="PUA domain-like"/>
    <property type="match status" value="1"/>
</dbReference>
<dbReference type="SMART" id="SM00464">
    <property type="entry name" value="LON"/>
    <property type="match status" value="1"/>
</dbReference>
<dbReference type="AlphaFoldDB" id="K2KFW2"/>
<dbReference type="InterPro" id="IPR015947">
    <property type="entry name" value="PUA-like_sf"/>
</dbReference>
<sequence length="192" mass="22253">MAVIERLSLLPLTAHLLPGGRLKLRIFEQRYMRMVKDAMRDDASIGICMLNQQGNKSDNSHIWPLGTLAKIVDFEPLPDGLLGITVAGQQRFRLKTIDTEKDQLRVGQATLLENWPDQALTREDELLRERLEEIYQTYPELCELYSQRYTDNANWLCQRWLELLPLEGATKQQLLAAESLDEVLDYLRQLIQ</sequence>